<dbReference type="InterPro" id="IPR015500">
    <property type="entry name" value="Peptidase_S8_subtilisin-rel"/>
</dbReference>
<sequence>PEDIVERLERKVYTQSDGVKSYHQSFLPAGTTLASDNHHRLIYSYQHAISSFAARLIEEEVEAMKEKDGFVSARPERMLRLQTTHTPHFLGLHQELGFWKETNFGDGVIIGVLDTGVLPSHPSFSDEKHLHQLNGEGSMNSIRHDVTTKLSEQGHLILQPRGHGTHTASTAAGRFVKNADALGNVSHTGNAEALIKICEYLGSMLLWEDGVDVISISIIDYSQPLFEDNICEAHLQRFNELEQYTRLLCAERSLNGADVNGKVVLCERRGVIAKIAKGQEV</sequence>
<keyword evidence="2" id="KW-0645">Protease</keyword>
<organism evidence="8 9">
    <name type="scientific">Camellia sinensis</name>
    <name type="common">Tea plant</name>
    <name type="synonym">Thea sinensis</name>
    <dbReference type="NCBI Taxonomy" id="4442"/>
    <lineage>
        <taxon>Eukaryota</taxon>
        <taxon>Viridiplantae</taxon>
        <taxon>Streptophyta</taxon>
        <taxon>Embryophyta</taxon>
        <taxon>Tracheophyta</taxon>
        <taxon>Spermatophyta</taxon>
        <taxon>Magnoliopsida</taxon>
        <taxon>eudicotyledons</taxon>
        <taxon>Gunneridae</taxon>
        <taxon>Pentapetalae</taxon>
        <taxon>asterids</taxon>
        <taxon>Ericales</taxon>
        <taxon>Theaceae</taxon>
        <taxon>Camellia</taxon>
    </lineage>
</organism>
<reference evidence="8 9" key="2">
    <citation type="submission" date="2020-07" db="EMBL/GenBank/DDBJ databases">
        <title>Genome assembly of wild tea tree DASZ reveals pedigree and selection history of tea varieties.</title>
        <authorList>
            <person name="Zhang W."/>
        </authorList>
    </citation>
    <scope>NUCLEOTIDE SEQUENCE [LARGE SCALE GENOMIC DNA]</scope>
    <source>
        <strain evidence="9">cv. G240</strain>
        <tissue evidence="8">Leaf</tissue>
    </source>
</reference>
<dbReference type="InterPro" id="IPR000209">
    <property type="entry name" value="Peptidase_S8/S53_dom"/>
</dbReference>
<name>A0A7J7HPG8_CAMSI</name>
<evidence type="ECO:0000259" key="7">
    <source>
        <dbReference type="Pfam" id="PF05922"/>
    </source>
</evidence>
<keyword evidence="4" id="KW-0378">Hydrolase</keyword>
<dbReference type="PRINTS" id="PR00723">
    <property type="entry name" value="SUBTILISIN"/>
</dbReference>
<accession>A0A7J7HPG8</accession>
<evidence type="ECO:0000256" key="4">
    <source>
        <dbReference type="ARBA" id="ARBA00022801"/>
    </source>
</evidence>
<evidence type="ECO:0000313" key="9">
    <source>
        <dbReference type="Proteomes" id="UP000593564"/>
    </source>
</evidence>
<comment type="similarity">
    <text evidence="1">Belongs to the peptidase S8 family.</text>
</comment>
<dbReference type="InterPro" id="IPR010259">
    <property type="entry name" value="S8pro/Inhibitor_I9"/>
</dbReference>
<evidence type="ECO:0008006" key="10">
    <source>
        <dbReference type="Google" id="ProtNLM"/>
    </source>
</evidence>
<evidence type="ECO:0000256" key="5">
    <source>
        <dbReference type="ARBA" id="ARBA00022825"/>
    </source>
</evidence>
<dbReference type="SUPFAM" id="SSF52743">
    <property type="entry name" value="Subtilisin-like"/>
    <property type="match status" value="1"/>
</dbReference>
<dbReference type="Pfam" id="PF05922">
    <property type="entry name" value="Inhibitor_I9"/>
    <property type="match status" value="1"/>
</dbReference>
<dbReference type="InterPro" id="IPR037045">
    <property type="entry name" value="S8pro/Inhibitor_I9_sf"/>
</dbReference>
<keyword evidence="9" id="KW-1185">Reference proteome</keyword>
<dbReference type="PANTHER" id="PTHR10795">
    <property type="entry name" value="PROPROTEIN CONVERTASE SUBTILISIN/KEXIN"/>
    <property type="match status" value="1"/>
</dbReference>
<evidence type="ECO:0000256" key="3">
    <source>
        <dbReference type="ARBA" id="ARBA00022729"/>
    </source>
</evidence>
<dbReference type="Gene3D" id="3.30.70.80">
    <property type="entry name" value="Peptidase S8 propeptide/proteinase inhibitor I9"/>
    <property type="match status" value="1"/>
</dbReference>
<dbReference type="PROSITE" id="PS00136">
    <property type="entry name" value="SUBTILASE_ASP"/>
    <property type="match status" value="1"/>
</dbReference>
<dbReference type="CDD" id="cd02120">
    <property type="entry name" value="PA_subtilisin_like"/>
    <property type="match status" value="1"/>
</dbReference>
<evidence type="ECO:0000313" key="8">
    <source>
        <dbReference type="EMBL" id="KAF5954455.1"/>
    </source>
</evidence>
<dbReference type="GO" id="GO:0006508">
    <property type="term" value="P:proteolysis"/>
    <property type="evidence" value="ECO:0007669"/>
    <property type="project" value="UniProtKB-KW"/>
</dbReference>
<dbReference type="GO" id="GO:0004252">
    <property type="term" value="F:serine-type endopeptidase activity"/>
    <property type="evidence" value="ECO:0007669"/>
    <property type="project" value="InterPro"/>
</dbReference>
<evidence type="ECO:0000259" key="6">
    <source>
        <dbReference type="Pfam" id="PF00082"/>
    </source>
</evidence>
<evidence type="ECO:0000256" key="1">
    <source>
        <dbReference type="ARBA" id="ARBA00011073"/>
    </source>
</evidence>
<feature type="domain" description="Peptidase S8/S53" evidence="6">
    <location>
        <begin position="105"/>
        <end position="180"/>
    </location>
</feature>
<reference evidence="9" key="1">
    <citation type="journal article" date="2020" name="Nat. Commun.">
        <title>Genome assembly of wild tea tree DASZ reveals pedigree and selection history of tea varieties.</title>
        <authorList>
            <person name="Zhang W."/>
            <person name="Zhang Y."/>
            <person name="Qiu H."/>
            <person name="Guo Y."/>
            <person name="Wan H."/>
            <person name="Zhang X."/>
            <person name="Scossa F."/>
            <person name="Alseekh S."/>
            <person name="Zhang Q."/>
            <person name="Wang P."/>
            <person name="Xu L."/>
            <person name="Schmidt M.H."/>
            <person name="Jia X."/>
            <person name="Li D."/>
            <person name="Zhu A."/>
            <person name="Guo F."/>
            <person name="Chen W."/>
            <person name="Ni D."/>
            <person name="Usadel B."/>
            <person name="Fernie A.R."/>
            <person name="Wen W."/>
        </authorList>
    </citation>
    <scope>NUCLEOTIDE SEQUENCE [LARGE SCALE GENOMIC DNA]</scope>
    <source>
        <strain evidence="9">cv. G240</strain>
    </source>
</reference>
<feature type="non-terminal residue" evidence="8">
    <location>
        <position position="1"/>
    </location>
</feature>
<evidence type="ECO:0000256" key="2">
    <source>
        <dbReference type="ARBA" id="ARBA00022670"/>
    </source>
</evidence>
<dbReference type="InterPro" id="IPR023827">
    <property type="entry name" value="Peptidase_S8_Asp-AS"/>
</dbReference>
<dbReference type="Proteomes" id="UP000593564">
    <property type="component" value="Unassembled WGS sequence"/>
</dbReference>
<comment type="caution">
    <text evidence="8">The sequence shown here is derived from an EMBL/GenBank/DDBJ whole genome shotgun (WGS) entry which is preliminary data.</text>
</comment>
<gene>
    <name evidence="8" type="ORF">HYC85_007311</name>
</gene>
<keyword evidence="3" id="KW-0732">Signal</keyword>
<dbReference type="Pfam" id="PF00082">
    <property type="entry name" value="Peptidase_S8"/>
    <property type="match status" value="1"/>
</dbReference>
<keyword evidence="5" id="KW-0720">Serine protease</keyword>
<feature type="domain" description="Inhibitor I9" evidence="7">
    <location>
        <begin position="16"/>
        <end position="82"/>
    </location>
</feature>
<proteinExistence type="inferred from homology"/>
<dbReference type="Gene3D" id="3.40.50.200">
    <property type="entry name" value="Peptidase S8/S53 domain"/>
    <property type="match status" value="1"/>
</dbReference>
<dbReference type="InterPro" id="IPR036852">
    <property type="entry name" value="Peptidase_S8/S53_dom_sf"/>
</dbReference>
<dbReference type="InterPro" id="IPR045051">
    <property type="entry name" value="SBT"/>
</dbReference>
<dbReference type="EMBL" id="JACBKZ010000003">
    <property type="protein sequence ID" value="KAF5954455.1"/>
    <property type="molecule type" value="Genomic_DNA"/>
</dbReference>
<protein>
    <recommendedName>
        <fullName evidence="10">Peptidase S8/S53 domain-containing protein</fullName>
    </recommendedName>
</protein>
<dbReference type="AlphaFoldDB" id="A0A7J7HPG8"/>